<dbReference type="EMBL" id="JAKELO010000002">
    <property type="protein sequence ID" value="MDE4908118.1"/>
    <property type="molecule type" value="Genomic_DNA"/>
</dbReference>
<feature type="transmembrane region" description="Helical" evidence="1">
    <location>
        <begin position="64"/>
        <end position="97"/>
    </location>
</feature>
<dbReference type="Proteomes" id="UP001143747">
    <property type="component" value="Unassembled WGS sequence"/>
</dbReference>
<proteinExistence type="predicted"/>
<evidence type="ECO:0000313" key="2">
    <source>
        <dbReference type="EMBL" id="MDE4908118.1"/>
    </source>
</evidence>
<gene>
    <name evidence="2" type="ORF">L0665_05785</name>
</gene>
<name>A0A9Q4KPD4_9EURY</name>
<sequence length="218" mass="24003">MGIGENLSESFEYTKEALVGKWVRWILLIIISIIPIVQFIMYGYTLRVMRGIKPAPELEDYVQLFIDGLLYFIIAIIWMIPALIVGGILIGGSIVALMSGSDALGMAGVAGMGFGLLVTLIIAILCGLFSTIGIVRFARMEKFGEAFAFGAIKDKIGEIGWANYIIALIVMGIVISVIYFVMIIIPFIGWLLMFITIPFFTIFSSRFISNLYDSADTA</sequence>
<keyword evidence="3" id="KW-1185">Reference proteome</keyword>
<feature type="transmembrane region" description="Helical" evidence="1">
    <location>
        <begin position="109"/>
        <end position="138"/>
    </location>
</feature>
<dbReference type="Pfam" id="PF13197">
    <property type="entry name" value="DUF4013"/>
    <property type="match status" value="1"/>
</dbReference>
<protein>
    <submittedName>
        <fullName evidence="2">DUF4013 domain-containing protein</fullName>
    </submittedName>
</protein>
<feature type="transmembrane region" description="Helical" evidence="1">
    <location>
        <begin position="187"/>
        <end position="208"/>
    </location>
</feature>
<accession>A0A9Q4KPD4</accession>
<keyword evidence="1" id="KW-1133">Transmembrane helix</keyword>
<organism evidence="2 3">
    <name type="scientific">Methanogenium marinum</name>
    <dbReference type="NCBI Taxonomy" id="348610"/>
    <lineage>
        <taxon>Archaea</taxon>
        <taxon>Methanobacteriati</taxon>
        <taxon>Methanobacteriota</taxon>
        <taxon>Stenosarchaea group</taxon>
        <taxon>Methanomicrobia</taxon>
        <taxon>Methanomicrobiales</taxon>
        <taxon>Methanomicrobiaceae</taxon>
        <taxon>Methanogenium</taxon>
    </lineage>
</organism>
<evidence type="ECO:0000256" key="1">
    <source>
        <dbReference type="SAM" id="Phobius"/>
    </source>
</evidence>
<dbReference type="AlphaFoldDB" id="A0A9Q4KPD4"/>
<dbReference type="InterPro" id="IPR025098">
    <property type="entry name" value="DUF4013"/>
</dbReference>
<evidence type="ECO:0000313" key="3">
    <source>
        <dbReference type="Proteomes" id="UP001143747"/>
    </source>
</evidence>
<dbReference type="RefSeq" id="WP_274924753.1">
    <property type="nucleotide sequence ID" value="NZ_JAKELO010000002.1"/>
</dbReference>
<feature type="transmembrane region" description="Helical" evidence="1">
    <location>
        <begin position="22"/>
        <end position="44"/>
    </location>
</feature>
<feature type="transmembrane region" description="Helical" evidence="1">
    <location>
        <begin position="159"/>
        <end position="181"/>
    </location>
</feature>
<keyword evidence="1" id="KW-0812">Transmembrane</keyword>
<reference evidence="2" key="1">
    <citation type="submission" date="2022-01" db="EMBL/GenBank/DDBJ databases">
        <title>Draft genome of Methanogenium marinum DSM 15558.</title>
        <authorList>
            <person name="Chen S.-C."/>
            <person name="You Y.-T."/>
        </authorList>
    </citation>
    <scope>NUCLEOTIDE SEQUENCE</scope>
    <source>
        <strain evidence="2">DSM 15558</strain>
    </source>
</reference>
<keyword evidence="1" id="KW-0472">Membrane</keyword>
<comment type="caution">
    <text evidence="2">The sequence shown here is derived from an EMBL/GenBank/DDBJ whole genome shotgun (WGS) entry which is preliminary data.</text>
</comment>